<protein>
    <submittedName>
        <fullName evidence="3">Permeases of the drug/metabolite transporter (DMT) superfamily</fullName>
    </submittedName>
</protein>
<sequence>MLASVSANVFQKKMGHRGLSPLYITLGAYLVLTLISLPLLSLLNFDALRSAFWVNIVLAASLDMAGTLLLVMSLSKTDLSVFGPLNAYKVVFSALLALIFLGEVPSWQGGTGIFIILLGSVMLFPPQNGGRNRLLELLIKRGVQLRFLSILLFSIGTLPLKNAVIIGGPLATTLFWCLFGLPLAGLAYRLFRQQSFPVVWQAHASRYPDFIGLGVLIFIMQMTTMMLLEGMLIAYALALFQLSMMLQVFLGYRLFQEQHLARRLVACTIMILGCLLVLTT</sequence>
<dbReference type="Gene3D" id="1.10.3730.20">
    <property type="match status" value="1"/>
</dbReference>
<feature type="domain" description="EamA" evidence="2">
    <location>
        <begin position="5"/>
        <end position="123"/>
    </location>
</feature>
<feature type="transmembrane region" description="Helical" evidence="1">
    <location>
        <begin position="21"/>
        <end position="40"/>
    </location>
</feature>
<feature type="transmembrane region" description="Helical" evidence="1">
    <location>
        <begin position="260"/>
        <end position="278"/>
    </location>
</feature>
<reference evidence="3 4" key="1">
    <citation type="journal article" date="2012" name="J. Bacteriol.">
        <title>Complete genome sequences of Methylophaga sp. strain JAM1 and Methylophaga sp. strain JAM7.</title>
        <authorList>
            <person name="Villeneuve C."/>
            <person name="Martineau C."/>
            <person name="Mauffrey F."/>
            <person name="Villemur R."/>
        </authorList>
    </citation>
    <scope>NUCLEOTIDE SEQUENCE [LARGE SCALE GENOMIC DNA]</scope>
    <source>
        <strain evidence="3 4">JAM7</strain>
    </source>
</reference>
<proteinExistence type="predicted"/>
<feature type="transmembrane region" description="Helical" evidence="1">
    <location>
        <begin position="145"/>
        <end position="167"/>
    </location>
</feature>
<dbReference type="Proteomes" id="UP000009145">
    <property type="component" value="Chromosome"/>
</dbReference>
<feature type="transmembrane region" description="Helical" evidence="1">
    <location>
        <begin position="79"/>
        <end position="101"/>
    </location>
</feature>
<keyword evidence="4" id="KW-1185">Reference proteome</keyword>
<evidence type="ECO:0000313" key="3">
    <source>
        <dbReference type="EMBL" id="AFJ02396.1"/>
    </source>
</evidence>
<dbReference type="eggNOG" id="COG0697">
    <property type="taxonomic scope" value="Bacteria"/>
</dbReference>
<keyword evidence="1" id="KW-0472">Membrane</keyword>
<keyword evidence="1" id="KW-0812">Transmembrane</keyword>
<evidence type="ECO:0000313" key="4">
    <source>
        <dbReference type="Proteomes" id="UP000009145"/>
    </source>
</evidence>
<dbReference type="HOGENOM" id="CLU_084182_0_0_6"/>
<dbReference type="InterPro" id="IPR037185">
    <property type="entry name" value="EmrE-like"/>
</dbReference>
<accession>I1YHK3</accession>
<feature type="transmembrane region" description="Helical" evidence="1">
    <location>
        <begin position="210"/>
        <end position="228"/>
    </location>
</feature>
<dbReference type="KEGG" id="mec:Q7C_1246"/>
<dbReference type="InterPro" id="IPR000620">
    <property type="entry name" value="EamA_dom"/>
</dbReference>
<feature type="transmembrane region" description="Helical" evidence="1">
    <location>
        <begin position="234"/>
        <end position="255"/>
    </location>
</feature>
<dbReference type="AlphaFoldDB" id="I1YHK3"/>
<dbReference type="STRING" id="754477.Q7C_1246"/>
<dbReference type="GO" id="GO:0016020">
    <property type="term" value="C:membrane"/>
    <property type="evidence" value="ECO:0007669"/>
    <property type="project" value="InterPro"/>
</dbReference>
<name>I1YHK3_METFJ</name>
<evidence type="ECO:0000259" key="2">
    <source>
        <dbReference type="Pfam" id="PF00892"/>
    </source>
</evidence>
<feature type="transmembrane region" description="Helical" evidence="1">
    <location>
        <begin position="107"/>
        <end position="124"/>
    </location>
</feature>
<keyword evidence="1" id="KW-1133">Transmembrane helix</keyword>
<dbReference type="SUPFAM" id="SSF103481">
    <property type="entry name" value="Multidrug resistance efflux transporter EmrE"/>
    <property type="match status" value="1"/>
</dbReference>
<gene>
    <name evidence="3" type="ordered locus">Q7C_1246</name>
</gene>
<evidence type="ECO:0000256" key="1">
    <source>
        <dbReference type="SAM" id="Phobius"/>
    </source>
</evidence>
<organism evidence="3 4">
    <name type="scientific">Methylophaga frappieri (strain ATCC BAA-2434 / DSM 25690 / JAM7)</name>
    <dbReference type="NCBI Taxonomy" id="754477"/>
    <lineage>
        <taxon>Bacteria</taxon>
        <taxon>Pseudomonadati</taxon>
        <taxon>Pseudomonadota</taxon>
        <taxon>Gammaproteobacteria</taxon>
        <taxon>Thiotrichales</taxon>
        <taxon>Piscirickettsiaceae</taxon>
        <taxon>Methylophaga</taxon>
    </lineage>
</organism>
<feature type="transmembrane region" description="Helical" evidence="1">
    <location>
        <begin position="52"/>
        <end position="72"/>
    </location>
</feature>
<feature type="transmembrane region" description="Helical" evidence="1">
    <location>
        <begin position="173"/>
        <end position="190"/>
    </location>
</feature>
<dbReference type="PATRIC" id="fig|754477.3.peg.1225"/>
<dbReference type="Pfam" id="PF00892">
    <property type="entry name" value="EamA"/>
    <property type="match status" value="1"/>
</dbReference>
<dbReference type="EMBL" id="CP003380">
    <property type="protein sequence ID" value="AFJ02396.1"/>
    <property type="molecule type" value="Genomic_DNA"/>
</dbReference>